<evidence type="ECO:0000313" key="2">
    <source>
        <dbReference type="EnsemblMetazoa" id="CJA42886.1"/>
    </source>
</evidence>
<dbReference type="EnsemblMetazoa" id="CJA42886.1">
    <property type="protein sequence ID" value="CJA42886.1"/>
    <property type="gene ID" value="WBGene00218734"/>
</dbReference>
<protein>
    <submittedName>
        <fullName evidence="2">Uncharacterized protein</fullName>
    </submittedName>
</protein>
<keyword evidence="3" id="KW-1185">Reference proteome</keyword>
<feature type="region of interest" description="Disordered" evidence="1">
    <location>
        <begin position="1"/>
        <end position="33"/>
    </location>
</feature>
<reference evidence="3" key="1">
    <citation type="submission" date="2010-08" db="EMBL/GenBank/DDBJ databases">
        <authorList>
            <consortium name="Caenorhabditis japonica Sequencing Consortium"/>
            <person name="Wilson R.K."/>
        </authorList>
    </citation>
    <scope>NUCLEOTIDE SEQUENCE [LARGE SCALE GENOMIC DNA]</scope>
    <source>
        <strain evidence="3">DF5081</strain>
    </source>
</reference>
<proteinExistence type="predicted"/>
<feature type="region of interest" description="Disordered" evidence="1">
    <location>
        <begin position="54"/>
        <end position="87"/>
    </location>
</feature>
<organism evidence="2 3">
    <name type="scientific">Caenorhabditis japonica</name>
    <dbReference type="NCBI Taxonomy" id="281687"/>
    <lineage>
        <taxon>Eukaryota</taxon>
        <taxon>Metazoa</taxon>
        <taxon>Ecdysozoa</taxon>
        <taxon>Nematoda</taxon>
        <taxon>Chromadorea</taxon>
        <taxon>Rhabditida</taxon>
        <taxon>Rhabditina</taxon>
        <taxon>Rhabditomorpha</taxon>
        <taxon>Rhabditoidea</taxon>
        <taxon>Rhabditidae</taxon>
        <taxon>Peloderinae</taxon>
        <taxon>Caenorhabditis</taxon>
    </lineage>
</organism>
<evidence type="ECO:0000313" key="3">
    <source>
        <dbReference type="Proteomes" id="UP000005237"/>
    </source>
</evidence>
<name>A0A8R1ET03_CAEJA</name>
<evidence type="ECO:0000256" key="1">
    <source>
        <dbReference type="SAM" id="MobiDB-lite"/>
    </source>
</evidence>
<sequence length="104" mass="12077">MPREKWWMGKVEERRNSAREKDQKEDAEPNQRKSVETVLNKTFFRCGEMGHVVKQSTSMPVQKGGHNGKIKGKNDGRDGGNLRAQKKIRDRQWCGRISHLQWTG</sequence>
<dbReference type="AlphaFoldDB" id="A0A8R1ET03"/>
<dbReference type="Proteomes" id="UP000005237">
    <property type="component" value="Unassembled WGS sequence"/>
</dbReference>
<reference evidence="2" key="2">
    <citation type="submission" date="2022-06" db="UniProtKB">
        <authorList>
            <consortium name="EnsemblMetazoa"/>
        </authorList>
    </citation>
    <scope>IDENTIFICATION</scope>
    <source>
        <strain evidence="2">DF5081</strain>
    </source>
</reference>
<accession>A0A8R1ET03</accession>